<protein>
    <submittedName>
        <fullName evidence="2">Unannotated protein</fullName>
    </submittedName>
</protein>
<evidence type="ECO:0000256" key="1">
    <source>
        <dbReference type="SAM" id="Phobius"/>
    </source>
</evidence>
<feature type="transmembrane region" description="Helical" evidence="1">
    <location>
        <begin position="37"/>
        <end position="59"/>
    </location>
</feature>
<feature type="transmembrane region" description="Helical" evidence="1">
    <location>
        <begin position="7"/>
        <end position="25"/>
    </location>
</feature>
<reference evidence="2" key="1">
    <citation type="submission" date="2020-05" db="EMBL/GenBank/DDBJ databases">
        <authorList>
            <person name="Chiriac C."/>
            <person name="Salcher M."/>
            <person name="Ghai R."/>
            <person name="Kavagutti S V."/>
        </authorList>
    </citation>
    <scope>NUCLEOTIDE SEQUENCE</scope>
</reference>
<keyword evidence="1" id="KW-0812">Transmembrane</keyword>
<accession>A0A6J5ZPS0</accession>
<keyword evidence="1" id="KW-0472">Membrane</keyword>
<feature type="transmembrane region" description="Helical" evidence="1">
    <location>
        <begin position="170"/>
        <end position="191"/>
    </location>
</feature>
<evidence type="ECO:0000313" key="2">
    <source>
        <dbReference type="EMBL" id="CAB4344684.1"/>
    </source>
</evidence>
<feature type="transmembrane region" description="Helical" evidence="1">
    <location>
        <begin position="197"/>
        <end position="218"/>
    </location>
</feature>
<name>A0A6J5ZPS0_9ZZZZ</name>
<sequence length="252" mass="27264">MLAKWRLIAMALPFALGVLVLRYFVHSVLNVEGALSFGDSGAVITGAAIIMGLMLNGVIGDYREAEKLPAAVGGNLVAFENFARRGFEVIDKDNTWVHDRLKPLAHAINEWILGRTDTGTMWAAYEDNSQLIVDAAKAGVTIPYLNQLHASNNSLGGALDRIDGIRKTSFIRAGYALLEFLVAVVLGAMVVCDFSPGIAAWLIPSAIAMVYSFMVLFIRDLDNPFGYGDNSGKGSAADVDLDAWTAIYNLYK</sequence>
<dbReference type="AlphaFoldDB" id="A0A6J5ZPS0"/>
<keyword evidence="1" id="KW-1133">Transmembrane helix</keyword>
<organism evidence="2">
    <name type="scientific">freshwater metagenome</name>
    <dbReference type="NCBI Taxonomy" id="449393"/>
    <lineage>
        <taxon>unclassified sequences</taxon>
        <taxon>metagenomes</taxon>
        <taxon>ecological metagenomes</taxon>
    </lineage>
</organism>
<gene>
    <name evidence="2" type="ORF">UFOPK3770_01320</name>
</gene>
<proteinExistence type="predicted"/>
<dbReference type="EMBL" id="CAESAJ010000204">
    <property type="protein sequence ID" value="CAB4344684.1"/>
    <property type="molecule type" value="Genomic_DNA"/>
</dbReference>